<evidence type="ECO:0000259" key="1">
    <source>
        <dbReference type="Pfam" id="PF20150"/>
    </source>
</evidence>
<dbReference type="Proteomes" id="UP000799436">
    <property type="component" value="Unassembled WGS sequence"/>
</dbReference>
<gene>
    <name evidence="2" type="ORF">EJ03DRAFT_383828</name>
</gene>
<dbReference type="PANTHER" id="PTHR42085">
    <property type="entry name" value="F-BOX DOMAIN-CONTAINING PROTEIN"/>
    <property type="match status" value="1"/>
</dbReference>
<evidence type="ECO:0000313" key="2">
    <source>
        <dbReference type="EMBL" id="KAF2767769.1"/>
    </source>
</evidence>
<name>A0A6G1L5C2_9PEZI</name>
<sequence length="267" mass="30453">MEKSIFATLPPELRNNVYELTLQHTCVTISWRDERRAIVWSGEKARKSHPLAILETCRTIRGEATQLFYAINRFDLLGAEDEDKREMLEAFFTQIGRKNVKALQIPLTVHLGRYNMEDLESSENHLSRAMARLLFSVEVHTELQSVKVKATGTGAWWDSPLLGSQGQTTIELPLWKDEDIKGLQYEARRAIERAKAPVTGLRDLESLSEHYKRLENQFCRALCLLAAAIWLAEYRRAKVIESLQKELAAAETRLAVAKAASEARKKC</sequence>
<dbReference type="PANTHER" id="PTHR42085:SF1">
    <property type="entry name" value="F-BOX DOMAIN-CONTAINING PROTEIN"/>
    <property type="match status" value="1"/>
</dbReference>
<protein>
    <recommendedName>
        <fullName evidence="1">2EXR domain-containing protein</fullName>
    </recommendedName>
</protein>
<accession>A0A6G1L5C2</accession>
<dbReference type="AlphaFoldDB" id="A0A6G1L5C2"/>
<organism evidence="2 3">
    <name type="scientific">Teratosphaeria nubilosa</name>
    <dbReference type="NCBI Taxonomy" id="161662"/>
    <lineage>
        <taxon>Eukaryota</taxon>
        <taxon>Fungi</taxon>
        <taxon>Dikarya</taxon>
        <taxon>Ascomycota</taxon>
        <taxon>Pezizomycotina</taxon>
        <taxon>Dothideomycetes</taxon>
        <taxon>Dothideomycetidae</taxon>
        <taxon>Mycosphaerellales</taxon>
        <taxon>Teratosphaeriaceae</taxon>
        <taxon>Teratosphaeria</taxon>
    </lineage>
</organism>
<dbReference type="InterPro" id="IPR038883">
    <property type="entry name" value="AN11006-like"/>
</dbReference>
<reference evidence="2" key="1">
    <citation type="journal article" date="2020" name="Stud. Mycol.">
        <title>101 Dothideomycetes genomes: a test case for predicting lifestyles and emergence of pathogens.</title>
        <authorList>
            <person name="Haridas S."/>
            <person name="Albert R."/>
            <person name="Binder M."/>
            <person name="Bloem J."/>
            <person name="Labutti K."/>
            <person name="Salamov A."/>
            <person name="Andreopoulos B."/>
            <person name="Baker S."/>
            <person name="Barry K."/>
            <person name="Bills G."/>
            <person name="Bluhm B."/>
            <person name="Cannon C."/>
            <person name="Castanera R."/>
            <person name="Culley D."/>
            <person name="Daum C."/>
            <person name="Ezra D."/>
            <person name="Gonzalez J."/>
            <person name="Henrissat B."/>
            <person name="Kuo A."/>
            <person name="Liang C."/>
            <person name="Lipzen A."/>
            <person name="Lutzoni F."/>
            <person name="Magnuson J."/>
            <person name="Mondo S."/>
            <person name="Nolan M."/>
            <person name="Ohm R."/>
            <person name="Pangilinan J."/>
            <person name="Park H.-J."/>
            <person name="Ramirez L."/>
            <person name="Alfaro M."/>
            <person name="Sun H."/>
            <person name="Tritt A."/>
            <person name="Yoshinaga Y."/>
            <person name="Zwiers L.-H."/>
            <person name="Turgeon B."/>
            <person name="Goodwin S."/>
            <person name="Spatafora J."/>
            <person name="Crous P."/>
            <person name="Grigoriev I."/>
        </authorList>
    </citation>
    <scope>NUCLEOTIDE SEQUENCE</scope>
    <source>
        <strain evidence="2">CBS 116005</strain>
    </source>
</reference>
<dbReference type="InterPro" id="IPR045518">
    <property type="entry name" value="2EXR"/>
</dbReference>
<proteinExistence type="predicted"/>
<dbReference type="Pfam" id="PF20150">
    <property type="entry name" value="2EXR"/>
    <property type="match status" value="1"/>
</dbReference>
<dbReference type="OrthoDB" id="5413827at2759"/>
<dbReference type="EMBL" id="ML995852">
    <property type="protein sequence ID" value="KAF2767769.1"/>
    <property type="molecule type" value="Genomic_DNA"/>
</dbReference>
<feature type="domain" description="2EXR" evidence="1">
    <location>
        <begin position="5"/>
        <end position="69"/>
    </location>
</feature>
<keyword evidence="3" id="KW-1185">Reference proteome</keyword>
<evidence type="ECO:0000313" key="3">
    <source>
        <dbReference type="Proteomes" id="UP000799436"/>
    </source>
</evidence>